<dbReference type="KEGG" id="palb:EJC50_19235"/>
<accession>A0A3S9A772</accession>
<evidence type="ECO:0000259" key="1">
    <source>
        <dbReference type="Pfam" id="PF13478"/>
    </source>
</evidence>
<dbReference type="Gene3D" id="3.40.50.720">
    <property type="entry name" value="NAD(P)-binding Rossmann-like Domain"/>
    <property type="match status" value="1"/>
</dbReference>
<sequence>MRDMELYQRLISSIENRTEVALITVTKINNHASCLDYPTEEAVVGTKLLLFSEGEVFCEQHISKEDWQPILEEARTALSRQKSKAFVSKLKNYEIEYFVDVYPAPLHLIVAGAGHVAKPLVEMGKKLGFYITVICDRPQFANKEQFPLADEVECKPYHEYFQRLDAASKPYITLLTRGHQFDVTILREILHLPIPYIGMIGSRRRISGVLSQLHEDFPSTDFHHLYAPVGLDIGAQTPEEIAISVLAEILRVKHHASGKSLREEIGHSIVYKLGEDKWTI</sequence>
<dbReference type="PANTHER" id="PTHR30388">
    <property type="entry name" value="ALDEHYDE OXIDOREDUCTASE MOLYBDENUM COFACTOR ASSEMBLY PROTEIN"/>
    <property type="match status" value="1"/>
</dbReference>
<organism evidence="2 3">
    <name type="scientific">Paenibacillus albus</name>
    <dbReference type="NCBI Taxonomy" id="2495582"/>
    <lineage>
        <taxon>Bacteria</taxon>
        <taxon>Bacillati</taxon>
        <taxon>Bacillota</taxon>
        <taxon>Bacilli</taxon>
        <taxon>Bacillales</taxon>
        <taxon>Paenibacillaceae</taxon>
        <taxon>Paenibacillus</taxon>
    </lineage>
</organism>
<keyword evidence="3" id="KW-1185">Reference proteome</keyword>
<dbReference type="InterPro" id="IPR052698">
    <property type="entry name" value="MoCofactor_Util/Proc"/>
</dbReference>
<name>A0A3S9A772_9BACL</name>
<proteinExistence type="predicted"/>
<feature type="domain" description="XdhC Rossmann" evidence="1">
    <location>
        <begin position="108"/>
        <end position="249"/>
    </location>
</feature>
<dbReference type="AlphaFoldDB" id="A0A3S9A772"/>
<dbReference type="PANTHER" id="PTHR30388:SF6">
    <property type="entry name" value="XANTHINE DEHYDROGENASE SUBUNIT A-RELATED"/>
    <property type="match status" value="1"/>
</dbReference>
<protein>
    <recommendedName>
        <fullName evidence="1">XdhC Rossmann domain-containing protein</fullName>
    </recommendedName>
</protein>
<dbReference type="OrthoDB" id="9773039at2"/>
<gene>
    <name evidence="2" type="ORF">EJC50_19235</name>
</gene>
<reference evidence="3" key="1">
    <citation type="submission" date="2018-12" db="EMBL/GenBank/DDBJ databases">
        <title>Genome sequence of Peanibacillus sp.</title>
        <authorList>
            <person name="Subramani G."/>
            <person name="Srinivasan S."/>
            <person name="Kim M.K."/>
        </authorList>
    </citation>
    <scope>NUCLEOTIDE SEQUENCE [LARGE SCALE GENOMIC DNA]</scope>
    <source>
        <strain evidence="3">18JY67-1</strain>
    </source>
</reference>
<evidence type="ECO:0000313" key="2">
    <source>
        <dbReference type="EMBL" id="AZN41571.1"/>
    </source>
</evidence>
<dbReference type="Pfam" id="PF13478">
    <property type="entry name" value="XdhC_C"/>
    <property type="match status" value="1"/>
</dbReference>
<evidence type="ECO:0000313" key="3">
    <source>
        <dbReference type="Proteomes" id="UP000272528"/>
    </source>
</evidence>
<dbReference type="EMBL" id="CP034437">
    <property type="protein sequence ID" value="AZN41571.1"/>
    <property type="molecule type" value="Genomic_DNA"/>
</dbReference>
<dbReference type="Proteomes" id="UP000272528">
    <property type="component" value="Chromosome"/>
</dbReference>
<dbReference type="InterPro" id="IPR027051">
    <property type="entry name" value="XdhC_Rossmann_dom"/>
</dbReference>